<dbReference type="eggNOG" id="ENOG50333MW">
    <property type="taxonomic scope" value="Bacteria"/>
</dbReference>
<keyword evidence="3" id="KW-1185">Reference proteome</keyword>
<feature type="transmembrane region" description="Helical" evidence="1">
    <location>
        <begin position="28"/>
        <end position="46"/>
    </location>
</feature>
<reference evidence="2 3" key="1">
    <citation type="submission" date="2014-03" db="EMBL/GenBank/DDBJ databases">
        <title>Genomics of Bifidobacteria.</title>
        <authorList>
            <person name="Ventura M."/>
            <person name="Milani C."/>
            <person name="Lugli G.A."/>
        </authorList>
    </citation>
    <scope>NUCLEOTIDE SEQUENCE [LARGE SCALE GENOMIC DNA]</scope>
    <source>
        <strain evidence="2 3">LMG 10510</strain>
    </source>
</reference>
<dbReference type="Proteomes" id="UP000028995">
    <property type="component" value="Unassembled WGS sequence"/>
</dbReference>
<feature type="transmembrane region" description="Helical" evidence="1">
    <location>
        <begin position="129"/>
        <end position="149"/>
    </location>
</feature>
<feature type="transmembrane region" description="Helical" evidence="1">
    <location>
        <begin position="58"/>
        <end position="76"/>
    </location>
</feature>
<organism evidence="2 3">
    <name type="scientific">Bifidobacterium choerinum</name>
    <dbReference type="NCBI Taxonomy" id="35760"/>
    <lineage>
        <taxon>Bacteria</taxon>
        <taxon>Bacillati</taxon>
        <taxon>Actinomycetota</taxon>
        <taxon>Actinomycetes</taxon>
        <taxon>Bifidobacteriales</taxon>
        <taxon>Bifidobacteriaceae</taxon>
        <taxon>Bifidobacterium</taxon>
    </lineage>
</organism>
<dbReference type="EMBL" id="JGYU01000012">
    <property type="protein sequence ID" value="KFI55980.1"/>
    <property type="molecule type" value="Genomic_DNA"/>
</dbReference>
<keyword evidence="1" id="KW-0812">Transmembrane</keyword>
<dbReference type="STRING" id="35760.BCHO_1536"/>
<feature type="transmembrane region" description="Helical" evidence="1">
    <location>
        <begin position="85"/>
        <end position="103"/>
    </location>
</feature>
<comment type="caution">
    <text evidence="2">The sequence shown here is derived from an EMBL/GenBank/DDBJ whole genome shotgun (WGS) entry which is preliminary data.</text>
</comment>
<proteinExistence type="predicted"/>
<sequence>MSTSDPNPMRSRDAVRRSDLPWSHRQNVFVRSLVTIASAVAAGVLGTLAHRMGASANIPYGLVLAFVLIGASAWCARARGGVPGLALHLSVSYLAVWCMAMPGPGGDLMLPIGFHATTIPWWSQHAGYIWLYGSLIVQLLLLICPARWFRVAPAAAPRNDAAAASADAAGKAI</sequence>
<dbReference type="RefSeq" id="WP_237743067.1">
    <property type="nucleotide sequence ID" value="NZ_JBQKLO010000003.1"/>
</dbReference>
<accession>A0A087AB30</accession>
<keyword evidence="1" id="KW-1133">Transmembrane helix</keyword>
<name>A0A087AB30_9BIFI</name>
<evidence type="ECO:0000313" key="3">
    <source>
        <dbReference type="Proteomes" id="UP000028995"/>
    </source>
</evidence>
<evidence type="ECO:0000256" key="1">
    <source>
        <dbReference type="SAM" id="Phobius"/>
    </source>
</evidence>
<evidence type="ECO:0000313" key="2">
    <source>
        <dbReference type="EMBL" id="KFI55980.1"/>
    </source>
</evidence>
<keyword evidence="1" id="KW-0472">Membrane</keyword>
<dbReference type="AlphaFoldDB" id="A0A087AB30"/>
<protein>
    <recommendedName>
        <fullName evidence="4">Alcohol dehydrogenase</fullName>
    </recommendedName>
</protein>
<gene>
    <name evidence="2" type="ORF">BCHO_1536</name>
</gene>
<evidence type="ECO:0008006" key="4">
    <source>
        <dbReference type="Google" id="ProtNLM"/>
    </source>
</evidence>